<dbReference type="NCBIfam" id="NF003811">
    <property type="entry name" value="PRK05402.1"/>
    <property type="match status" value="1"/>
</dbReference>
<dbReference type="GO" id="GO:0003844">
    <property type="term" value="F:1,4-alpha-glucan branching enzyme activity"/>
    <property type="evidence" value="ECO:0007669"/>
    <property type="project" value="UniProtKB-UniRule"/>
</dbReference>
<feature type="non-terminal residue" evidence="14">
    <location>
        <position position="1"/>
    </location>
</feature>
<dbReference type="InterPro" id="IPR044143">
    <property type="entry name" value="GlgB_N_E_set_prok"/>
</dbReference>
<dbReference type="Gene3D" id="2.60.40.10">
    <property type="entry name" value="Immunoglobulins"/>
    <property type="match status" value="1"/>
</dbReference>
<comment type="caution">
    <text evidence="14">The sequence shown here is derived from an EMBL/GenBank/DDBJ whole genome shotgun (WGS) entry which is preliminary data.</text>
</comment>
<evidence type="ECO:0000256" key="11">
    <source>
        <dbReference type="NCBIfam" id="TIGR01515"/>
    </source>
</evidence>
<dbReference type="InterPro" id="IPR004193">
    <property type="entry name" value="Glyco_hydro_13_N"/>
</dbReference>
<evidence type="ECO:0000256" key="10">
    <source>
        <dbReference type="ARBA" id="ARBA00023277"/>
    </source>
</evidence>
<keyword evidence="6" id="KW-0321">Glycogen metabolism</keyword>
<evidence type="ECO:0000256" key="4">
    <source>
        <dbReference type="ARBA" id="ARBA00009000"/>
    </source>
</evidence>
<dbReference type="PANTHER" id="PTHR43651:SF3">
    <property type="entry name" value="1,4-ALPHA-GLUCAN-BRANCHING ENZYME"/>
    <property type="match status" value="1"/>
</dbReference>
<dbReference type="SUPFAM" id="SSF51445">
    <property type="entry name" value="(Trans)glycosidases"/>
    <property type="match status" value="1"/>
</dbReference>
<dbReference type="Pfam" id="PF00128">
    <property type="entry name" value="Alpha-amylase"/>
    <property type="match status" value="1"/>
</dbReference>
<evidence type="ECO:0000256" key="5">
    <source>
        <dbReference type="ARBA" id="ARBA00012541"/>
    </source>
</evidence>
<dbReference type="Gene3D" id="3.20.20.80">
    <property type="entry name" value="Glycosidases"/>
    <property type="match status" value="1"/>
</dbReference>
<dbReference type="Proteomes" id="UP000286862">
    <property type="component" value="Unassembled WGS sequence"/>
</dbReference>
<dbReference type="CDD" id="cd02855">
    <property type="entry name" value="E_set_GBE_prok_N"/>
    <property type="match status" value="1"/>
</dbReference>
<evidence type="ECO:0000313" key="15">
    <source>
        <dbReference type="Proteomes" id="UP000286862"/>
    </source>
</evidence>
<keyword evidence="8 14" id="KW-0808">Transferase</keyword>
<dbReference type="AlphaFoldDB" id="A0A444J0C6"/>
<evidence type="ECO:0000256" key="7">
    <source>
        <dbReference type="ARBA" id="ARBA00022676"/>
    </source>
</evidence>
<dbReference type="InterPro" id="IPR013783">
    <property type="entry name" value="Ig-like_fold"/>
</dbReference>
<proteinExistence type="inferred from homology"/>
<evidence type="ECO:0000256" key="3">
    <source>
        <dbReference type="ARBA" id="ARBA00004964"/>
    </source>
</evidence>
<dbReference type="PANTHER" id="PTHR43651">
    <property type="entry name" value="1,4-ALPHA-GLUCAN-BRANCHING ENZYME"/>
    <property type="match status" value="1"/>
</dbReference>
<dbReference type="FunFam" id="3.20.20.80:FF:000003">
    <property type="entry name" value="1,4-alpha-glucan branching enzyme GlgB"/>
    <property type="match status" value="1"/>
</dbReference>
<dbReference type="NCBIfam" id="TIGR01515">
    <property type="entry name" value="branching_enzym"/>
    <property type="match status" value="1"/>
</dbReference>
<evidence type="ECO:0000256" key="2">
    <source>
        <dbReference type="ARBA" id="ARBA00002953"/>
    </source>
</evidence>
<dbReference type="HAMAP" id="MF_00685">
    <property type="entry name" value="GlgB"/>
    <property type="match status" value="1"/>
</dbReference>
<dbReference type="GO" id="GO:0005978">
    <property type="term" value="P:glycogen biosynthetic process"/>
    <property type="evidence" value="ECO:0007669"/>
    <property type="project" value="UniProtKB-UniRule"/>
</dbReference>
<comment type="function">
    <text evidence="2">Catalyzes the formation of the alpha-1,6-glucosidic linkages in glycogen by scission of a 1,4-alpha-linked oligosaccharide from growing alpha-1,4-glucan chains and the subsequent attachment of the oligosaccharide to the alpha-1,6 position.</text>
</comment>
<accession>A0A444J0C6</accession>
<dbReference type="EMBL" id="MTKQ01000221">
    <property type="protein sequence ID" value="RWX46492.1"/>
    <property type="molecule type" value="Genomic_DNA"/>
</dbReference>
<feature type="domain" description="Glycosyl hydrolase family 13 catalytic" evidence="13">
    <location>
        <begin position="92"/>
        <end position="441"/>
    </location>
</feature>
<protein>
    <recommendedName>
        <fullName evidence="5 11">1,4-alpha-glucan branching enzyme</fullName>
        <ecNumber evidence="5 11">2.4.1.18</ecNumber>
    </recommendedName>
</protein>
<dbReference type="PIRSF" id="PIRSF000463">
    <property type="entry name" value="GlgB"/>
    <property type="match status" value="1"/>
</dbReference>
<feature type="active site" description="Nucleophile" evidence="12">
    <location>
        <position position="253"/>
    </location>
</feature>
<comment type="catalytic activity">
    <reaction evidence="1">
        <text>Transfers a segment of a (1-&gt;4)-alpha-D-glucan chain to a primary hydroxy group in a similar glucan chain.</text>
        <dbReference type="EC" id="2.4.1.18"/>
    </reaction>
</comment>
<dbReference type="SMART" id="SM00642">
    <property type="entry name" value="Aamy"/>
    <property type="match status" value="1"/>
</dbReference>
<dbReference type="Gene3D" id="2.60.40.1180">
    <property type="entry name" value="Golgi alpha-mannosidase II"/>
    <property type="match status" value="1"/>
</dbReference>
<comment type="pathway">
    <text evidence="3">Glycan biosynthesis; glycogen biosynthesis.</text>
</comment>
<evidence type="ECO:0000313" key="14">
    <source>
        <dbReference type="EMBL" id="RWX46492.1"/>
    </source>
</evidence>
<gene>
    <name evidence="14" type="ORF">VT99_12211</name>
</gene>
<evidence type="ECO:0000259" key="13">
    <source>
        <dbReference type="SMART" id="SM00642"/>
    </source>
</evidence>
<dbReference type="InterPro" id="IPR017853">
    <property type="entry name" value="GH"/>
</dbReference>
<dbReference type="CDD" id="cd11322">
    <property type="entry name" value="AmyAc_Glg_BE"/>
    <property type="match status" value="1"/>
</dbReference>
<evidence type="ECO:0000256" key="12">
    <source>
        <dbReference type="PIRSR" id="PIRSR000463-1"/>
    </source>
</evidence>
<evidence type="ECO:0000256" key="9">
    <source>
        <dbReference type="ARBA" id="ARBA00023056"/>
    </source>
</evidence>
<dbReference type="InterPro" id="IPR037439">
    <property type="entry name" value="Branching_enzy"/>
</dbReference>
<comment type="similarity">
    <text evidence="4">Belongs to the glycosyl hydrolase 13 family. GlgB subfamily.</text>
</comment>
<keyword evidence="7 14" id="KW-0328">Glycosyltransferase</keyword>
<dbReference type="SUPFAM" id="SSF51011">
    <property type="entry name" value="Glycosyl hydrolase domain"/>
    <property type="match status" value="1"/>
</dbReference>
<dbReference type="EC" id="2.4.1.18" evidence="5 11"/>
<dbReference type="GO" id="GO:0004553">
    <property type="term" value="F:hydrolase activity, hydrolyzing O-glycosyl compounds"/>
    <property type="evidence" value="ECO:0007669"/>
    <property type="project" value="InterPro"/>
</dbReference>
<dbReference type="FunFam" id="2.60.40.1180:FF:000002">
    <property type="entry name" value="1,4-alpha-glucan branching enzyme GlgB"/>
    <property type="match status" value="1"/>
</dbReference>
<dbReference type="InterPro" id="IPR006047">
    <property type="entry name" value="GH13_cat_dom"/>
</dbReference>
<dbReference type="InterPro" id="IPR006407">
    <property type="entry name" value="GlgB"/>
</dbReference>
<name>A0A444J0C6_9BACT</name>
<keyword evidence="9" id="KW-0320">Glycogen biosynthesis</keyword>
<dbReference type="Pfam" id="PF02922">
    <property type="entry name" value="CBM_48"/>
    <property type="match status" value="1"/>
</dbReference>
<dbReference type="InterPro" id="IPR006048">
    <property type="entry name" value="A-amylase/branching_C"/>
</dbReference>
<evidence type="ECO:0000256" key="8">
    <source>
        <dbReference type="ARBA" id="ARBA00022679"/>
    </source>
</evidence>
<sequence>WNGDACPMQPSNEGIWTIFIPGLKEHTVYKYRITTRENEQFDKSDPYGFSMELRPDTGSVVANLDRYEWRDEDWVRERSQRQSLDGPISVYEVHIGSWRREPDEKWGSRYLTYRELADTLLPYVLEMGYTHIELLPISEYPFDGSWGYQVLGFFAPTSRYGTPQDFMYFIDQCHQHNIGVILDWVPAHFPKDGAGLNYFDGTHLYAHEDPRQGEHQDWGTMIFNYGRNEVRSFLISNALFWIDKYHIDGLRVDAVASMLYLDYSREEGEWLPNEHGGRENLAAISFLRKTNEVVHGIYPGVLTIAEESTSWPMVSRPTWLGGLGFSLKWNMGWMHDTLNYMMHDAIHRRFHHNEMTFGMLYAFQENFTLPISHDEVVHGKGSLINKMSGDEWQKFANLRAYFGFMWGYSGKKLLFMGCEFGQWQEWNHDKGLEWDALTAGTHQGVQRYVSDLNKVYKSEPALYENDHEWSGFSWINANDSDNSIFSFIRKAKKTDDFLVVICNFTPVIREKYRIGVPQGGRYREIINSDLTIYHGSGVCNSELHTVSEQSYGMDHSLVLTLPPLATLILKPE</sequence>
<feature type="active site" description="Proton donor" evidence="12">
    <location>
        <position position="306"/>
    </location>
</feature>
<dbReference type="GO" id="GO:0005829">
    <property type="term" value="C:cytosol"/>
    <property type="evidence" value="ECO:0007669"/>
    <property type="project" value="TreeGrafter"/>
</dbReference>
<dbReference type="Pfam" id="PF02806">
    <property type="entry name" value="Alpha-amylase_C"/>
    <property type="match status" value="1"/>
</dbReference>
<evidence type="ECO:0000256" key="6">
    <source>
        <dbReference type="ARBA" id="ARBA00022600"/>
    </source>
</evidence>
<dbReference type="GO" id="GO:0043169">
    <property type="term" value="F:cation binding"/>
    <property type="evidence" value="ECO:0007669"/>
    <property type="project" value="InterPro"/>
</dbReference>
<reference evidence="14 15" key="1">
    <citation type="submission" date="2017-01" db="EMBL/GenBank/DDBJ databases">
        <title>The cable genome- insights into the physiology and evolution of filamentous bacteria capable of sulfide oxidation via long distance electron transfer.</title>
        <authorList>
            <person name="Schreiber L."/>
            <person name="Bjerg J.T."/>
            <person name="Boggild A."/>
            <person name="Van De Vossenberg J."/>
            <person name="Meysman F."/>
            <person name="Nielsen L.P."/>
            <person name="Schramm A."/>
            <person name="Kjeldsen K.U."/>
        </authorList>
    </citation>
    <scope>NUCLEOTIDE SEQUENCE [LARGE SCALE GENOMIC DNA]</scope>
    <source>
        <strain evidence="14">A2</strain>
    </source>
</reference>
<dbReference type="InterPro" id="IPR013780">
    <property type="entry name" value="Glyco_hydro_b"/>
</dbReference>
<evidence type="ECO:0000256" key="1">
    <source>
        <dbReference type="ARBA" id="ARBA00000826"/>
    </source>
</evidence>
<dbReference type="UniPathway" id="UPA00164"/>
<dbReference type="NCBIfam" id="NF008967">
    <property type="entry name" value="PRK12313.1"/>
    <property type="match status" value="1"/>
</dbReference>
<organism evidence="14 15">
    <name type="scientific">Candidatus Electrothrix marina</name>
    <dbReference type="NCBI Taxonomy" id="1859130"/>
    <lineage>
        <taxon>Bacteria</taxon>
        <taxon>Pseudomonadati</taxon>
        <taxon>Thermodesulfobacteriota</taxon>
        <taxon>Desulfobulbia</taxon>
        <taxon>Desulfobulbales</taxon>
        <taxon>Desulfobulbaceae</taxon>
        <taxon>Candidatus Electrothrix</taxon>
    </lineage>
</organism>
<keyword evidence="10" id="KW-0119">Carbohydrate metabolism</keyword>